<gene>
    <name evidence="1" type="ORF">DY000_02002912</name>
</gene>
<sequence length="283" mass="31844">MSQNQRASDHVLPSCFDPKSLKTPDGQTIINTEFVAHSVDPKEADVYWMITCGKVIPPPDSWPALKPITIELLRWLSELLLSFVPQNCSTLLPCSRLGGVSTSTGWGTGSSEVANVPFGPRPRMGIIKGFASNAHSFRKHYFFVRIDSVSVEESCIPLFQSQWGRKETNILPPFPEDLLTVRHILRGGLYFWGHFSPERVLRAVAYNCSQLQPDLPVDGESETDMEEFVPYDIPGERERSRSRKNKLIAVEDYDNGDVDRLEYPSDELFCNFLDGQASWSGSD</sequence>
<comment type="caution">
    <text evidence="1">The sequence shown here is derived from an EMBL/GenBank/DDBJ whole genome shotgun (WGS) entry which is preliminary data.</text>
</comment>
<reference evidence="1 2" key="1">
    <citation type="journal article" date="2020" name="BMC Genomics">
        <title>Intraspecific diversification of the crop wild relative Brassica cretica Lam. using demographic model selection.</title>
        <authorList>
            <person name="Kioukis A."/>
            <person name="Michalopoulou V.A."/>
            <person name="Briers L."/>
            <person name="Pirintsos S."/>
            <person name="Studholme D.J."/>
            <person name="Pavlidis P."/>
            <person name="Sarris P.F."/>
        </authorList>
    </citation>
    <scope>NUCLEOTIDE SEQUENCE [LARGE SCALE GENOMIC DNA]</scope>
    <source>
        <strain evidence="2">cv. PFS-1207/04</strain>
    </source>
</reference>
<protein>
    <submittedName>
        <fullName evidence="1">Uncharacterized protein</fullName>
    </submittedName>
</protein>
<dbReference type="EMBL" id="QGKV02000832">
    <property type="protein sequence ID" value="KAF3543613.1"/>
    <property type="molecule type" value="Genomic_DNA"/>
</dbReference>
<organism evidence="1 2">
    <name type="scientific">Brassica cretica</name>
    <name type="common">Mustard</name>
    <dbReference type="NCBI Taxonomy" id="69181"/>
    <lineage>
        <taxon>Eukaryota</taxon>
        <taxon>Viridiplantae</taxon>
        <taxon>Streptophyta</taxon>
        <taxon>Embryophyta</taxon>
        <taxon>Tracheophyta</taxon>
        <taxon>Spermatophyta</taxon>
        <taxon>Magnoliopsida</taxon>
        <taxon>eudicotyledons</taxon>
        <taxon>Gunneridae</taxon>
        <taxon>Pentapetalae</taxon>
        <taxon>rosids</taxon>
        <taxon>malvids</taxon>
        <taxon>Brassicales</taxon>
        <taxon>Brassicaceae</taxon>
        <taxon>Brassiceae</taxon>
        <taxon>Brassica</taxon>
    </lineage>
</organism>
<evidence type="ECO:0000313" key="2">
    <source>
        <dbReference type="Proteomes" id="UP000266723"/>
    </source>
</evidence>
<evidence type="ECO:0000313" key="1">
    <source>
        <dbReference type="EMBL" id="KAF3543613.1"/>
    </source>
</evidence>
<name>A0ABQ7BX33_BRACR</name>
<keyword evidence="2" id="KW-1185">Reference proteome</keyword>
<dbReference type="Proteomes" id="UP000266723">
    <property type="component" value="Unassembled WGS sequence"/>
</dbReference>
<accession>A0ABQ7BX33</accession>
<proteinExistence type="predicted"/>